<dbReference type="InterPro" id="IPR000780">
    <property type="entry name" value="CheR_MeTrfase"/>
</dbReference>
<dbReference type="GO" id="GO:0008984">
    <property type="term" value="F:protein-glutamate methylesterase activity"/>
    <property type="evidence" value="ECO:0007669"/>
    <property type="project" value="UniProtKB-EC"/>
</dbReference>
<evidence type="ECO:0000256" key="4">
    <source>
        <dbReference type="ARBA" id="ARBA00022679"/>
    </source>
</evidence>
<evidence type="ECO:0000313" key="9">
    <source>
        <dbReference type="EMBL" id="MDP9799425.1"/>
    </source>
</evidence>
<dbReference type="NCBIfam" id="TIGR00229">
    <property type="entry name" value="sensory_box"/>
    <property type="match status" value="2"/>
</dbReference>
<dbReference type="EC" id="2.1.1.80" evidence="2"/>
<dbReference type="InterPro" id="IPR029063">
    <property type="entry name" value="SAM-dependent_MTases_sf"/>
</dbReference>
<dbReference type="PROSITE" id="PS50112">
    <property type="entry name" value="PAS"/>
    <property type="match status" value="1"/>
</dbReference>
<dbReference type="Gene3D" id="3.40.50.150">
    <property type="entry name" value="Vaccinia Virus protein VP39"/>
    <property type="match status" value="1"/>
</dbReference>
<dbReference type="CDD" id="cd00130">
    <property type="entry name" value="PAS"/>
    <property type="match status" value="2"/>
</dbReference>
<dbReference type="SMART" id="SM00138">
    <property type="entry name" value="MeTrc"/>
    <property type="match status" value="1"/>
</dbReference>
<dbReference type="InterPro" id="IPR050903">
    <property type="entry name" value="Bact_Chemotaxis_MeTrfase"/>
</dbReference>
<comment type="catalytic activity">
    <reaction evidence="1">
        <text>L-glutamyl-[protein] + S-adenosyl-L-methionine = [protein]-L-glutamate 5-O-methyl ester + S-adenosyl-L-homocysteine</text>
        <dbReference type="Rhea" id="RHEA:24452"/>
        <dbReference type="Rhea" id="RHEA-COMP:10208"/>
        <dbReference type="Rhea" id="RHEA-COMP:10311"/>
        <dbReference type="ChEBI" id="CHEBI:29973"/>
        <dbReference type="ChEBI" id="CHEBI:57856"/>
        <dbReference type="ChEBI" id="CHEBI:59789"/>
        <dbReference type="ChEBI" id="CHEBI:82795"/>
        <dbReference type="EC" id="2.1.1.80"/>
    </reaction>
</comment>
<accession>A0ABT9N7B3</accession>
<dbReference type="SUPFAM" id="SSF53335">
    <property type="entry name" value="S-adenosyl-L-methionine-dependent methyltransferases"/>
    <property type="match status" value="1"/>
</dbReference>
<reference evidence="9 10" key="1">
    <citation type="submission" date="2023-07" db="EMBL/GenBank/DDBJ databases">
        <title>Sequencing the genomes of 1000 actinobacteria strains.</title>
        <authorList>
            <person name="Klenk H.-P."/>
        </authorList>
    </citation>
    <scope>NUCLEOTIDE SEQUENCE [LARGE SCALE GENOMIC DNA]</scope>
    <source>
        <strain evidence="9 10">DSM 44710</strain>
    </source>
</reference>
<evidence type="ECO:0000259" key="8">
    <source>
        <dbReference type="PROSITE" id="PS50123"/>
    </source>
</evidence>
<dbReference type="PANTHER" id="PTHR24422:SF10">
    <property type="entry name" value="CHEMOTAXIS PROTEIN METHYLTRANSFERASE 2"/>
    <property type="match status" value="1"/>
</dbReference>
<dbReference type="SUPFAM" id="SSF47757">
    <property type="entry name" value="Chemotaxis receptor methyltransferase CheR, N-terminal domain"/>
    <property type="match status" value="1"/>
</dbReference>
<dbReference type="PROSITE" id="PS50123">
    <property type="entry name" value="CHER"/>
    <property type="match status" value="1"/>
</dbReference>
<dbReference type="PANTHER" id="PTHR24422">
    <property type="entry name" value="CHEMOTAXIS PROTEIN METHYLTRANSFERASE"/>
    <property type="match status" value="1"/>
</dbReference>
<keyword evidence="3 9" id="KW-0489">Methyltransferase</keyword>
<dbReference type="InterPro" id="IPR022641">
    <property type="entry name" value="CheR_N"/>
</dbReference>
<feature type="domain" description="CheR-type methyltransferase" evidence="8">
    <location>
        <begin position="1"/>
        <end position="278"/>
    </location>
</feature>
<dbReference type="InterPro" id="IPR000014">
    <property type="entry name" value="PAS"/>
</dbReference>
<keyword evidence="9" id="KW-0378">Hydrolase</keyword>
<evidence type="ECO:0000256" key="2">
    <source>
        <dbReference type="ARBA" id="ARBA00012534"/>
    </source>
</evidence>
<protein>
    <recommendedName>
        <fullName evidence="2">protein-glutamate O-methyltransferase</fullName>
        <ecNumber evidence="2">2.1.1.80</ecNumber>
    </recommendedName>
</protein>
<dbReference type="EMBL" id="JAUSRA010000001">
    <property type="protein sequence ID" value="MDP9799425.1"/>
    <property type="molecule type" value="Genomic_DNA"/>
</dbReference>
<dbReference type="InterPro" id="IPR022642">
    <property type="entry name" value="CheR_C"/>
</dbReference>
<dbReference type="Gene3D" id="1.10.155.10">
    <property type="entry name" value="Chemotaxis receptor methyltransferase CheR, N-terminal domain"/>
    <property type="match status" value="1"/>
</dbReference>
<dbReference type="Pfam" id="PF08448">
    <property type="entry name" value="PAS_4"/>
    <property type="match status" value="1"/>
</dbReference>
<evidence type="ECO:0000259" key="7">
    <source>
        <dbReference type="PROSITE" id="PS50112"/>
    </source>
</evidence>
<proteinExistence type="predicted"/>
<dbReference type="InterPro" id="IPR035965">
    <property type="entry name" value="PAS-like_dom_sf"/>
</dbReference>
<gene>
    <name evidence="9" type="ORF">J2S43_007937</name>
</gene>
<dbReference type="InterPro" id="IPR036804">
    <property type="entry name" value="CheR_N_sf"/>
</dbReference>
<keyword evidence="10" id="KW-1185">Reference proteome</keyword>
<dbReference type="InterPro" id="IPR013767">
    <property type="entry name" value="PAS_fold"/>
</dbReference>
<dbReference type="Gene3D" id="1.10.287.620">
    <property type="entry name" value="Helix Hairpins"/>
    <property type="match status" value="1"/>
</dbReference>
<evidence type="ECO:0000313" key="10">
    <source>
        <dbReference type="Proteomes" id="UP001240984"/>
    </source>
</evidence>
<keyword evidence="5" id="KW-0949">S-adenosyl-L-methionine</keyword>
<dbReference type="GO" id="GO:0008983">
    <property type="term" value="F:protein-glutamate O-methyltransferase activity"/>
    <property type="evidence" value="ECO:0007669"/>
    <property type="project" value="UniProtKB-EC"/>
</dbReference>
<dbReference type="SMART" id="SM00091">
    <property type="entry name" value="PAS"/>
    <property type="match status" value="2"/>
</dbReference>
<evidence type="ECO:0000256" key="1">
    <source>
        <dbReference type="ARBA" id="ARBA00001541"/>
    </source>
</evidence>
<evidence type="ECO:0000256" key="3">
    <source>
        <dbReference type="ARBA" id="ARBA00022603"/>
    </source>
</evidence>
<sequence length="617" mass="68808">MTPEDPQFEALLAYLKETRGFDFTGYKRASLMRRVGRRMAQVEIHGYGDYLDYLQVHPDEFTALFNTILINVTGFFRDPEAWAYLREHVVPQLLAGKAPDAPIRVWSAGCASGEEAYTIAILLAEQIGVEQFRQRVKIYATDVDEEALAEARLASYTDRQIAGLPEELRQRYFESAGGRHVFRKDMRRSVIFGRNDLMQDAPISRVDLLTCRNALMYFNAEAQSRILSRLYFALADGGVLFLGKAEMLLSHGETFTAVDLKRRVFRKVPASTPRASASASASASAGVLLPDGAELLGLDRLRDEAFATCPVAQVVVTADGLVALTNRRAETLLGVSTRDVGRPFRDLELSYRPAELRGYIDQAQVERRTVRVPDVEYSRQGSEAVVLRVDVNPLTGPDASLLGVALVFQDRTETRQLRTELDMATRQAETAHEELQSTNEELETTNEELQSSVEELETTNEELQSTNEELETTNEELQSTNDELQTINNVLRDRTAELDTTKSFLQVLLTSLPAGVAVVDPGLQVQAWNRSAEDLWGLREEEALGEHFLNLDMGLPTDGLRPLLRSVLSGDLSREQLTVEAVNRRGRKIKVQVAFAPLLDHASRTTGAIVVMTADDE</sequence>
<dbReference type="RefSeq" id="WP_306838294.1">
    <property type="nucleotide sequence ID" value="NZ_JAUSRA010000001.1"/>
</dbReference>
<dbReference type="Pfam" id="PF01739">
    <property type="entry name" value="CheR"/>
    <property type="match status" value="1"/>
</dbReference>
<dbReference type="GO" id="GO:0032259">
    <property type="term" value="P:methylation"/>
    <property type="evidence" value="ECO:0007669"/>
    <property type="project" value="UniProtKB-KW"/>
</dbReference>
<evidence type="ECO:0000256" key="5">
    <source>
        <dbReference type="ARBA" id="ARBA00022691"/>
    </source>
</evidence>
<feature type="domain" description="PAS" evidence="7">
    <location>
        <begin position="501"/>
        <end position="571"/>
    </location>
</feature>
<keyword evidence="4 9" id="KW-0808">Transferase</keyword>
<dbReference type="Pfam" id="PF03705">
    <property type="entry name" value="CheR_N"/>
    <property type="match status" value="1"/>
</dbReference>
<dbReference type="Gene3D" id="3.30.450.20">
    <property type="entry name" value="PAS domain"/>
    <property type="match status" value="2"/>
</dbReference>
<dbReference type="CDD" id="cd02440">
    <property type="entry name" value="AdoMet_MTases"/>
    <property type="match status" value="1"/>
</dbReference>
<evidence type="ECO:0000256" key="6">
    <source>
        <dbReference type="SAM" id="MobiDB-lite"/>
    </source>
</evidence>
<dbReference type="SUPFAM" id="SSF55785">
    <property type="entry name" value="PYP-like sensor domain (PAS domain)"/>
    <property type="match status" value="2"/>
</dbReference>
<feature type="region of interest" description="Disordered" evidence="6">
    <location>
        <begin position="428"/>
        <end position="463"/>
    </location>
</feature>
<dbReference type="InterPro" id="IPR013656">
    <property type="entry name" value="PAS_4"/>
</dbReference>
<dbReference type="Pfam" id="PF00989">
    <property type="entry name" value="PAS"/>
    <property type="match status" value="1"/>
</dbReference>
<dbReference type="Proteomes" id="UP001240984">
    <property type="component" value="Unassembled WGS sequence"/>
</dbReference>
<dbReference type="PRINTS" id="PR00996">
    <property type="entry name" value="CHERMTFRASE"/>
</dbReference>
<comment type="caution">
    <text evidence="9">The sequence shown here is derived from an EMBL/GenBank/DDBJ whole genome shotgun (WGS) entry which is preliminary data.</text>
</comment>
<organism evidence="9 10">
    <name type="scientific">Catenuloplanes nepalensis</name>
    <dbReference type="NCBI Taxonomy" id="587533"/>
    <lineage>
        <taxon>Bacteria</taxon>
        <taxon>Bacillati</taxon>
        <taxon>Actinomycetota</taxon>
        <taxon>Actinomycetes</taxon>
        <taxon>Micromonosporales</taxon>
        <taxon>Micromonosporaceae</taxon>
        <taxon>Catenuloplanes</taxon>
    </lineage>
</organism>
<name>A0ABT9N7B3_9ACTN</name>